<proteinExistence type="predicted"/>
<evidence type="ECO:0000256" key="1">
    <source>
        <dbReference type="ARBA" id="ARBA00022527"/>
    </source>
</evidence>
<keyword evidence="4" id="KW-0808">Transferase</keyword>
<dbReference type="AlphaFoldDB" id="A0A6L3W280"/>
<evidence type="ECO:0000313" key="4">
    <source>
        <dbReference type="EMBL" id="KAB2384608.1"/>
    </source>
</evidence>
<dbReference type="RefSeq" id="WP_151539884.1">
    <property type="nucleotide sequence ID" value="NZ_WBMR01000021.1"/>
</dbReference>
<reference evidence="4 5" key="1">
    <citation type="submission" date="2019-09" db="EMBL/GenBank/DDBJ databases">
        <title>Actinomadura physcomitrii sp. nov., a novel actinomycete isolated from moss [Physcomitrium sphaericum (Ludw) Fuernr].</title>
        <authorList>
            <person name="Liu C."/>
            <person name="Zhuang X."/>
        </authorList>
    </citation>
    <scope>NUCLEOTIDE SEQUENCE [LARGE SCALE GENOMIC DNA]</scope>
    <source>
        <strain evidence="4 5">CYP1-1B</strain>
    </source>
</reference>
<dbReference type="CDD" id="cd16936">
    <property type="entry name" value="HATPase_RsbW-like"/>
    <property type="match status" value="1"/>
</dbReference>
<keyword evidence="4" id="KW-0418">Kinase</keyword>
<sequence>MSGTHPDAAGGPFRHPALFYRGRAEYLAGTVPFVAEGVAAGEPVAVAVPAWRLGPLRDAVAGRLGSGARRVHWADMTRAGRNPGRIIAGVLRAFADRHPGRRVRIVGEPVWPSRSAAEYPACAQHEALINPAFAGRAATILCPYDAGGLDRRVLDEAARTHPVLIDAAGTRASDRYAPEAVVAAHNVPLPAPPESAGRVPFDLGSLEASRAFAVRCAAGAGMPERRAMSVELAVGELTANSVRHGGGAGVLAVWDDGAHVIVEVRDGGHLADPLAGRRPVPPDEPGGRGLLLVNRLADLVRVHTGAGGTTVRAYFAR</sequence>
<dbReference type="Pfam" id="PF14417">
    <property type="entry name" value="MEDS"/>
    <property type="match status" value="1"/>
</dbReference>
<dbReference type="PANTHER" id="PTHR35526:SF3">
    <property type="entry name" value="ANTI-SIGMA-F FACTOR RSBW"/>
    <property type="match status" value="1"/>
</dbReference>
<organism evidence="4 5">
    <name type="scientific">Actinomadura montaniterrae</name>
    <dbReference type="NCBI Taxonomy" id="1803903"/>
    <lineage>
        <taxon>Bacteria</taxon>
        <taxon>Bacillati</taxon>
        <taxon>Actinomycetota</taxon>
        <taxon>Actinomycetes</taxon>
        <taxon>Streptosporangiales</taxon>
        <taxon>Thermomonosporaceae</taxon>
        <taxon>Actinomadura</taxon>
    </lineage>
</organism>
<gene>
    <name evidence="4" type="ORF">F9B16_10865</name>
</gene>
<dbReference type="InterPro" id="IPR036890">
    <property type="entry name" value="HATPase_C_sf"/>
</dbReference>
<keyword evidence="1" id="KW-0723">Serine/threonine-protein kinase</keyword>
<dbReference type="Gene3D" id="3.30.565.10">
    <property type="entry name" value="Histidine kinase-like ATPase, C-terminal domain"/>
    <property type="match status" value="1"/>
</dbReference>
<feature type="domain" description="MEDS" evidence="3">
    <location>
        <begin position="14"/>
        <end position="162"/>
    </location>
</feature>
<dbReference type="SUPFAM" id="SSF55874">
    <property type="entry name" value="ATPase domain of HSP90 chaperone/DNA topoisomerase II/histidine kinase"/>
    <property type="match status" value="1"/>
</dbReference>
<dbReference type="NCBIfam" id="NF041045">
    <property type="entry name" value="RsbA_anti_sig"/>
    <property type="match status" value="1"/>
</dbReference>
<dbReference type="Proteomes" id="UP000483004">
    <property type="component" value="Unassembled WGS sequence"/>
</dbReference>
<evidence type="ECO:0000259" key="3">
    <source>
        <dbReference type="Pfam" id="PF14417"/>
    </source>
</evidence>
<name>A0A6L3W280_9ACTN</name>
<evidence type="ECO:0000313" key="5">
    <source>
        <dbReference type="Proteomes" id="UP000483004"/>
    </source>
</evidence>
<comment type="caution">
    <text evidence="4">The sequence shown here is derived from an EMBL/GenBank/DDBJ whole genome shotgun (WGS) entry which is preliminary data.</text>
</comment>
<keyword evidence="5" id="KW-1185">Reference proteome</keyword>
<dbReference type="InterPro" id="IPR050267">
    <property type="entry name" value="Anti-sigma-factor_SerPK"/>
</dbReference>
<dbReference type="OrthoDB" id="3748385at2"/>
<dbReference type="InterPro" id="IPR047718">
    <property type="entry name" value="RsbA-like_anti_sig"/>
</dbReference>
<evidence type="ECO:0000259" key="2">
    <source>
        <dbReference type="Pfam" id="PF13581"/>
    </source>
</evidence>
<dbReference type="InterPro" id="IPR003594">
    <property type="entry name" value="HATPase_dom"/>
</dbReference>
<dbReference type="Pfam" id="PF13581">
    <property type="entry name" value="HATPase_c_2"/>
    <property type="match status" value="1"/>
</dbReference>
<dbReference type="PANTHER" id="PTHR35526">
    <property type="entry name" value="ANTI-SIGMA-F FACTOR RSBW-RELATED"/>
    <property type="match status" value="1"/>
</dbReference>
<dbReference type="GO" id="GO:0004674">
    <property type="term" value="F:protein serine/threonine kinase activity"/>
    <property type="evidence" value="ECO:0007669"/>
    <property type="project" value="UniProtKB-KW"/>
</dbReference>
<accession>A0A6L3W280</accession>
<dbReference type="InterPro" id="IPR025847">
    <property type="entry name" value="MEDS_domain"/>
</dbReference>
<feature type="domain" description="Histidine kinase/HSP90-like ATPase" evidence="2">
    <location>
        <begin position="200"/>
        <end position="314"/>
    </location>
</feature>
<dbReference type="EMBL" id="WBMR01000021">
    <property type="protein sequence ID" value="KAB2384608.1"/>
    <property type="molecule type" value="Genomic_DNA"/>
</dbReference>
<protein>
    <submittedName>
        <fullName evidence="4">Sensor histidine kinase</fullName>
    </submittedName>
</protein>